<dbReference type="InterPro" id="IPR029016">
    <property type="entry name" value="GAF-like_dom_sf"/>
</dbReference>
<dbReference type="Pfam" id="PF07228">
    <property type="entry name" value="SpoIIE"/>
    <property type="match status" value="1"/>
</dbReference>
<dbReference type="GO" id="GO:0016791">
    <property type="term" value="F:phosphatase activity"/>
    <property type="evidence" value="ECO:0007669"/>
    <property type="project" value="TreeGrafter"/>
</dbReference>
<dbReference type="STRING" id="501010.NOSIN_17570"/>
<dbReference type="PROSITE" id="PS51746">
    <property type="entry name" value="PPM_2"/>
    <property type="match status" value="1"/>
</dbReference>
<gene>
    <name evidence="3" type="ORF">NOSIN_17570</name>
</gene>
<protein>
    <submittedName>
        <fullName evidence="3">Protein serine phosphatase</fullName>
    </submittedName>
</protein>
<dbReference type="SUPFAM" id="SSF81606">
    <property type="entry name" value="PP2C-like"/>
    <property type="match status" value="1"/>
</dbReference>
<reference evidence="4" key="1">
    <citation type="submission" date="2016-08" db="EMBL/GenBank/DDBJ databases">
        <authorList>
            <person name="Tokovenko B."/>
            <person name="Kalinowski J."/>
        </authorList>
    </citation>
    <scope>NUCLEOTIDE SEQUENCE [LARGE SCALE GENOMIC DNA]</scope>
    <source>
        <strain evidence="4">UTMC102</strain>
    </source>
</reference>
<dbReference type="OrthoDB" id="118142at2"/>
<dbReference type="SUPFAM" id="SSF55781">
    <property type="entry name" value="GAF domain-like"/>
    <property type="match status" value="1"/>
</dbReference>
<name>A0A1V3C3N4_9ACTN</name>
<proteinExistence type="predicted"/>
<evidence type="ECO:0000313" key="4">
    <source>
        <dbReference type="Proteomes" id="UP000189004"/>
    </source>
</evidence>
<feature type="domain" description="PPM-type phosphatase" evidence="2">
    <location>
        <begin position="344"/>
        <end position="553"/>
    </location>
</feature>
<sequence>MREPLLDLSCHGMVDVALARAAMARVLDPECVPGEAELEFLDGASSRALREVGETGAASLVVELAEDGLALRATVRDGSGVSRWSSTLGLSKPLPEAVEGPEAPRSDLELLSAELLRTSQRAGAVAAVSGERARDLEWHQQELEETNLGVLALHAELAEASDEQRRLLAAEREARDEVEASRNRLTFLSTASAGLMTSLSQTEIFSRLRDLLVPRYADSVEVWLLGENGELCSADAPGTGPSGAEPPEEVLLSAARRRPADAVAEQGRLALPLLTGTDLLGVMLLRRGSAVDPDDGVVLVEFSHRVAVSLDNARRFERERDTAAALQRAMLTELPGTPGMELTARYLPATRGMNVGGDWYDVFPLEDGEFIGVVGDVTGHGVHAAVMMGQLRTALRAYAMEERSPAALMERLHRLLGRLEPDLFATAVIVRFRPGDPEMVMAGAGHPPPLWRDGGGGARAVELPSGGMLGLPVEPSYTDHTVELPPGSALLLYTDGLVERRGESIDDGIARLLEGFGGPPYWESGPEKAADDLLDAMVKHQDCDDDVCLLVFLAGEAPDTAV</sequence>
<evidence type="ECO:0000313" key="3">
    <source>
        <dbReference type="EMBL" id="OOC55401.1"/>
    </source>
</evidence>
<dbReference type="PANTHER" id="PTHR43156:SF2">
    <property type="entry name" value="STAGE II SPORULATION PROTEIN E"/>
    <property type="match status" value="1"/>
</dbReference>
<comment type="caution">
    <text evidence="3">The sequence shown here is derived from an EMBL/GenBank/DDBJ whole genome shotgun (WGS) entry which is preliminary data.</text>
</comment>
<dbReference type="Gene3D" id="3.60.40.10">
    <property type="entry name" value="PPM-type phosphatase domain"/>
    <property type="match status" value="1"/>
</dbReference>
<dbReference type="AlphaFoldDB" id="A0A1V3C3N4"/>
<dbReference type="InterPro" id="IPR052016">
    <property type="entry name" value="Bact_Sigma-Reg"/>
</dbReference>
<dbReference type="RefSeq" id="WP_077691831.1">
    <property type="nucleotide sequence ID" value="NZ_MCOK01000001.1"/>
</dbReference>
<dbReference type="InterPro" id="IPR001932">
    <property type="entry name" value="PPM-type_phosphatase-like_dom"/>
</dbReference>
<dbReference type="SMART" id="SM00331">
    <property type="entry name" value="PP2C_SIG"/>
    <property type="match status" value="1"/>
</dbReference>
<organism evidence="3 4">
    <name type="scientific">Nocardiopsis sinuspersici</name>
    <dbReference type="NCBI Taxonomy" id="501010"/>
    <lineage>
        <taxon>Bacteria</taxon>
        <taxon>Bacillati</taxon>
        <taxon>Actinomycetota</taxon>
        <taxon>Actinomycetes</taxon>
        <taxon>Streptosporangiales</taxon>
        <taxon>Nocardiopsidaceae</taxon>
        <taxon>Nocardiopsis</taxon>
    </lineage>
</organism>
<dbReference type="EMBL" id="MCOK01000001">
    <property type="protein sequence ID" value="OOC55401.1"/>
    <property type="molecule type" value="Genomic_DNA"/>
</dbReference>
<accession>A0A1V3C3N4</accession>
<dbReference type="InterPro" id="IPR036457">
    <property type="entry name" value="PPM-type-like_dom_sf"/>
</dbReference>
<keyword evidence="1" id="KW-0378">Hydrolase</keyword>
<evidence type="ECO:0000259" key="2">
    <source>
        <dbReference type="PROSITE" id="PS51746"/>
    </source>
</evidence>
<dbReference type="Proteomes" id="UP000189004">
    <property type="component" value="Unassembled WGS sequence"/>
</dbReference>
<keyword evidence="4" id="KW-1185">Reference proteome</keyword>
<dbReference type="Gene3D" id="3.30.450.40">
    <property type="match status" value="1"/>
</dbReference>
<evidence type="ECO:0000256" key="1">
    <source>
        <dbReference type="ARBA" id="ARBA00022801"/>
    </source>
</evidence>
<dbReference type="PANTHER" id="PTHR43156">
    <property type="entry name" value="STAGE II SPORULATION PROTEIN E-RELATED"/>
    <property type="match status" value="1"/>
</dbReference>